<dbReference type="OrthoDB" id="9799090at2"/>
<evidence type="ECO:0000313" key="4">
    <source>
        <dbReference type="Proteomes" id="UP000320735"/>
    </source>
</evidence>
<accession>A0A5C6BKJ1</accession>
<gene>
    <name evidence="3" type="ORF">CA54_10950</name>
</gene>
<dbReference type="EMBL" id="SJPP01000001">
    <property type="protein sequence ID" value="TWU12272.1"/>
    <property type="molecule type" value="Genomic_DNA"/>
</dbReference>
<evidence type="ECO:0000256" key="1">
    <source>
        <dbReference type="SAM" id="Phobius"/>
    </source>
</evidence>
<evidence type="ECO:0000313" key="3">
    <source>
        <dbReference type="EMBL" id="TWU12272.1"/>
    </source>
</evidence>
<dbReference type="InterPro" id="IPR013099">
    <property type="entry name" value="K_chnl_dom"/>
</dbReference>
<reference evidence="3 4" key="1">
    <citation type="submission" date="2019-02" db="EMBL/GenBank/DDBJ databases">
        <title>Deep-cultivation of Planctomycetes and their phenomic and genomic characterization uncovers novel biology.</title>
        <authorList>
            <person name="Wiegand S."/>
            <person name="Jogler M."/>
            <person name="Boedeker C."/>
            <person name="Pinto D."/>
            <person name="Vollmers J."/>
            <person name="Rivas-Marin E."/>
            <person name="Kohn T."/>
            <person name="Peeters S.H."/>
            <person name="Heuer A."/>
            <person name="Rast P."/>
            <person name="Oberbeckmann S."/>
            <person name="Bunk B."/>
            <person name="Jeske O."/>
            <person name="Meyerdierks A."/>
            <person name="Storesund J.E."/>
            <person name="Kallscheuer N."/>
            <person name="Luecker S."/>
            <person name="Lage O.M."/>
            <person name="Pohl T."/>
            <person name="Merkel B.J."/>
            <person name="Hornburger P."/>
            <person name="Mueller R.-W."/>
            <person name="Bruemmer F."/>
            <person name="Labrenz M."/>
            <person name="Spormann A.M."/>
            <person name="Op Den Camp H."/>
            <person name="Overmann J."/>
            <person name="Amann R."/>
            <person name="Jetten M.S.M."/>
            <person name="Mascher T."/>
            <person name="Medema M.H."/>
            <person name="Devos D.P."/>
            <person name="Kaster A.-K."/>
            <person name="Ovreas L."/>
            <person name="Rohde M."/>
            <person name="Galperin M.Y."/>
            <person name="Jogler C."/>
        </authorList>
    </citation>
    <scope>NUCLEOTIDE SEQUENCE [LARGE SCALE GENOMIC DNA]</scope>
    <source>
        <strain evidence="3 4">CA54</strain>
    </source>
</reference>
<dbReference type="SUPFAM" id="SSF81324">
    <property type="entry name" value="Voltage-gated potassium channels"/>
    <property type="match status" value="1"/>
</dbReference>
<dbReference type="RefSeq" id="WP_146369768.1">
    <property type="nucleotide sequence ID" value="NZ_SJPP01000001.1"/>
</dbReference>
<dbReference type="AlphaFoldDB" id="A0A5C6BKJ1"/>
<sequence length="249" mass="27526">MARPLYENIGRLSWVTWSAFWVFTLLKAIFPPYGDLKHRSDWQEGSKLETGFRAIVVEVVAIAWFVLLLSLFALLAKNLVPTCLIWFVAFIAGLRLVDIIQTSVNVVLFDRLRDDPARPHPMASLTRTLLLTSINFFELILLFAVVYLSYPENVVSSTDIGDAAKAATPCDALYFSVITQLTIGYGDLKPVGWGRLVASIQGIVGFIFVILVLARFISSLPQITTVLGDGPTELGNPKSKSICCNNDIS</sequence>
<comment type="caution">
    <text evidence="3">The sequence shown here is derived from an EMBL/GenBank/DDBJ whole genome shotgun (WGS) entry which is preliminary data.</text>
</comment>
<feature type="transmembrane region" description="Helical" evidence="1">
    <location>
        <begin position="12"/>
        <end position="30"/>
    </location>
</feature>
<protein>
    <submittedName>
        <fullName evidence="3">Ion channel</fullName>
    </submittedName>
</protein>
<proteinExistence type="predicted"/>
<feature type="transmembrane region" description="Helical" evidence="1">
    <location>
        <begin position="196"/>
        <end position="217"/>
    </location>
</feature>
<evidence type="ECO:0000259" key="2">
    <source>
        <dbReference type="Pfam" id="PF07885"/>
    </source>
</evidence>
<dbReference type="Gene3D" id="1.10.287.70">
    <property type="match status" value="1"/>
</dbReference>
<name>A0A5C6BKJ1_9PLAN</name>
<feature type="transmembrane region" description="Helical" evidence="1">
    <location>
        <begin position="84"/>
        <end position="108"/>
    </location>
</feature>
<dbReference type="Proteomes" id="UP000320735">
    <property type="component" value="Unassembled WGS sequence"/>
</dbReference>
<feature type="domain" description="Potassium channel" evidence="2">
    <location>
        <begin position="138"/>
        <end position="218"/>
    </location>
</feature>
<feature type="transmembrane region" description="Helical" evidence="1">
    <location>
        <begin position="51"/>
        <end position="72"/>
    </location>
</feature>
<keyword evidence="1" id="KW-0812">Transmembrane</keyword>
<keyword evidence="4" id="KW-1185">Reference proteome</keyword>
<keyword evidence="1" id="KW-0472">Membrane</keyword>
<keyword evidence="1" id="KW-1133">Transmembrane helix</keyword>
<organism evidence="3 4">
    <name type="scientific">Symmachiella macrocystis</name>
    <dbReference type="NCBI Taxonomy" id="2527985"/>
    <lineage>
        <taxon>Bacteria</taxon>
        <taxon>Pseudomonadati</taxon>
        <taxon>Planctomycetota</taxon>
        <taxon>Planctomycetia</taxon>
        <taxon>Planctomycetales</taxon>
        <taxon>Planctomycetaceae</taxon>
        <taxon>Symmachiella</taxon>
    </lineage>
</organism>
<dbReference type="Pfam" id="PF07885">
    <property type="entry name" value="Ion_trans_2"/>
    <property type="match status" value="1"/>
</dbReference>
<feature type="transmembrane region" description="Helical" evidence="1">
    <location>
        <begin position="129"/>
        <end position="150"/>
    </location>
</feature>